<comment type="caution">
    <text evidence="10">The sequence shown here is derived from an EMBL/GenBank/DDBJ whole genome shotgun (WGS) entry which is preliminary data.</text>
</comment>
<dbReference type="OrthoDB" id="205745at2759"/>
<dbReference type="AlphaFoldDB" id="A0A8J2RDI2"/>
<feature type="compositionally biased region" description="Low complexity" evidence="6">
    <location>
        <begin position="225"/>
        <end position="239"/>
    </location>
</feature>
<dbReference type="PANTHER" id="PTHR23252:SF24">
    <property type="entry name" value="TRANSMEMBRANE PROTEIN 145"/>
    <property type="match status" value="1"/>
</dbReference>
<dbReference type="PANTHER" id="PTHR23252">
    <property type="entry name" value="INTIMAL THICKNESS RECEPTOR-RELATED"/>
    <property type="match status" value="1"/>
</dbReference>
<reference evidence="10" key="1">
    <citation type="submission" date="2021-11" db="EMBL/GenBank/DDBJ databases">
        <authorList>
            <person name="Schell T."/>
        </authorList>
    </citation>
    <scope>NUCLEOTIDE SEQUENCE</scope>
    <source>
        <strain evidence="10">M5</strain>
    </source>
</reference>
<feature type="transmembrane region" description="Helical" evidence="7">
    <location>
        <begin position="631"/>
        <end position="652"/>
    </location>
</feature>
<dbReference type="GO" id="GO:0019236">
    <property type="term" value="P:response to pheromone"/>
    <property type="evidence" value="ECO:0007669"/>
    <property type="project" value="InterPro"/>
</dbReference>
<evidence type="ECO:0000313" key="10">
    <source>
        <dbReference type="EMBL" id="CAH0100714.1"/>
    </source>
</evidence>
<feature type="domain" description="GPR180/TMEM145 transmembrane" evidence="8">
    <location>
        <begin position="462"/>
        <end position="679"/>
    </location>
</feature>
<dbReference type="Pfam" id="PF10192">
    <property type="entry name" value="GPR180-TMEM145_TM"/>
    <property type="match status" value="1"/>
</dbReference>
<evidence type="ECO:0000256" key="2">
    <source>
        <dbReference type="ARBA" id="ARBA00022692"/>
    </source>
</evidence>
<organism evidence="10 11">
    <name type="scientific">Daphnia galeata</name>
    <dbReference type="NCBI Taxonomy" id="27404"/>
    <lineage>
        <taxon>Eukaryota</taxon>
        <taxon>Metazoa</taxon>
        <taxon>Ecdysozoa</taxon>
        <taxon>Arthropoda</taxon>
        <taxon>Crustacea</taxon>
        <taxon>Branchiopoda</taxon>
        <taxon>Diplostraca</taxon>
        <taxon>Cladocera</taxon>
        <taxon>Anomopoda</taxon>
        <taxon>Daphniidae</taxon>
        <taxon>Daphnia</taxon>
    </lineage>
</organism>
<evidence type="ECO:0000313" key="11">
    <source>
        <dbReference type="Proteomes" id="UP000789390"/>
    </source>
</evidence>
<keyword evidence="4 7" id="KW-0472">Membrane</keyword>
<keyword evidence="3 7" id="KW-1133">Transmembrane helix</keyword>
<accession>A0A8J2RDI2</accession>
<feature type="transmembrane region" description="Helical" evidence="7">
    <location>
        <begin position="50"/>
        <end position="73"/>
    </location>
</feature>
<keyword evidence="11" id="KW-1185">Reference proteome</keyword>
<evidence type="ECO:0000256" key="3">
    <source>
        <dbReference type="ARBA" id="ARBA00022989"/>
    </source>
</evidence>
<evidence type="ECO:0000256" key="7">
    <source>
        <dbReference type="SAM" id="Phobius"/>
    </source>
</evidence>
<comment type="subcellular location">
    <subcellularLocation>
        <location evidence="1">Membrane</location>
        <topology evidence="1">Multi-pass membrane protein</topology>
    </subcellularLocation>
</comment>
<feature type="domain" description="GPR180-like N-terminal" evidence="9">
    <location>
        <begin position="322"/>
        <end position="430"/>
    </location>
</feature>
<feature type="transmembrane region" description="Helical" evidence="7">
    <location>
        <begin position="561"/>
        <end position="581"/>
    </location>
</feature>
<feature type="transmembrane region" description="Helical" evidence="7">
    <location>
        <begin position="488"/>
        <end position="510"/>
    </location>
</feature>
<feature type="transmembrane region" description="Helical" evidence="7">
    <location>
        <begin position="664"/>
        <end position="684"/>
    </location>
</feature>
<evidence type="ECO:0000259" key="9">
    <source>
        <dbReference type="Pfam" id="PF21892"/>
    </source>
</evidence>
<evidence type="ECO:0000259" key="8">
    <source>
        <dbReference type="Pfam" id="PF10192"/>
    </source>
</evidence>
<evidence type="ECO:0000256" key="4">
    <source>
        <dbReference type="ARBA" id="ARBA00023136"/>
    </source>
</evidence>
<dbReference type="EMBL" id="CAKKLH010000044">
    <property type="protein sequence ID" value="CAH0100714.1"/>
    <property type="molecule type" value="Genomic_DNA"/>
</dbReference>
<evidence type="ECO:0000256" key="1">
    <source>
        <dbReference type="ARBA" id="ARBA00004141"/>
    </source>
</evidence>
<feature type="transmembrane region" description="Helical" evidence="7">
    <location>
        <begin position="601"/>
        <end position="619"/>
    </location>
</feature>
<feature type="transmembrane region" description="Helical" evidence="7">
    <location>
        <begin position="530"/>
        <end position="549"/>
    </location>
</feature>
<keyword evidence="2 7" id="KW-0812">Transmembrane</keyword>
<dbReference type="InterPro" id="IPR053880">
    <property type="entry name" value="GPR180-like_N"/>
</dbReference>
<keyword evidence="5" id="KW-0325">Glycoprotein</keyword>
<sequence length="755" mass="85882">MDNLVSNQLTISSNRISLAPKEAAAVRNPKPIRVRNLVHIYNPHTMETPFDIFCFILFILEGFLSVAHAHIALSFRALPLKDMARLQYFFLFATLTIATTSQAVVTQFWMADTFVMAHHLYCYLTWNSSSYTKKIIHWSSLNWTGSRMKVLPLFIGSLGLVFLHGHHAYLLGEQLHINLIILGLVGVHCAVMAVMYNKQLAWAAPSNVPEWIAKRVEDSECILQSSNSNGDKTSSSTSNPSKRAMKHNYHESAGCDIGLDLLPVSICAGKICRRSAQRFSPEVDFPGSFLFSFDGREVFLRCRVRFSAYLKFVNPRSFSVASKDYAVQKLLLYYDTPNQWPKAYDQTRSNGFYLTAYSCEERESLLLIENNQIINLTSASRSADCQVIQLDQDKAKYRCVGNRTFRSSRERWWFIAVSNCPSSKGLSLKYRFWMTNGPSDDIWFQHFSADEFYILHMLIGFLLAQVTLSIVSILCGRELKARQLLHSTYKMFITSVLLQAVGLFLLTVAYGKYANDGVGSVGLKTIGRMFEATSEIFYILMLILLGKGYTVTRGRLRSRSVVKVTVFMSLYCVTYIALFTYEKQYFDPGKVLYVYESPAGYGLLVLRFLGWMTFVYGLAFTLKHYPEKNGFYLPFFFFSSLWFVSGPVIIILSNHLVDKWVRETSMVGVEHSFALLGFLAFLVLTRPNAANSNFPYHVRTSQIGVMEQRISGQSEDSLSPNHLDLDRFPHHPYEPTLRYSNPNGSIYAISNGTVH</sequence>
<feature type="transmembrane region" description="Helical" evidence="7">
    <location>
        <begin position="150"/>
        <end position="169"/>
    </location>
</feature>
<proteinExistence type="predicted"/>
<feature type="transmembrane region" description="Helical" evidence="7">
    <location>
        <begin position="453"/>
        <end position="476"/>
    </location>
</feature>
<name>A0A8J2RDI2_9CRUS</name>
<feature type="transmembrane region" description="Helical" evidence="7">
    <location>
        <begin position="175"/>
        <end position="196"/>
    </location>
</feature>
<feature type="transmembrane region" description="Helical" evidence="7">
    <location>
        <begin position="85"/>
        <end position="103"/>
    </location>
</feature>
<dbReference type="Pfam" id="PF21892">
    <property type="entry name" value="TMEM145_N"/>
    <property type="match status" value="1"/>
</dbReference>
<protein>
    <submittedName>
        <fullName evidence="10">Uncharacterized protein</fullName>
    </submittedName>
</protein>
<dbReference type="Proteomes" id="UP000789390">
    <property type="component" value="Unassembled WGS sequence"/>
</dbReference>
<dbReference type="InterPro" id="IPR019336">
    <property type="entry name" value="GPR180/TMEM145_TM"/>
</dbReference>
<feature type="region of interest" description="Disordered" evidence="6">
    <location>
        <begin position="224"/>
        <end position="244"/>
    </location>
</feature>
<evidence type="ECO:0000256" key="5">
    <source>
        <dbReference type="ARBA" id="ARBA00023180"/>
    </source>
</evidence>
<gene>
    <name evidence="10" type="ORF">DGAL_LOCUS3002</name>
</gene>
<dbReference type="GO" id="GO:0016020">
    <property type="term" value="C:membrane"/>
    <property type="evidence" value="ECO:0007669"/>
    <property type="project" value="UniProtKB-SubCell"/>
</dbReference>
<evidence type="ECO:0000256" key="6">
    <source>
        <dbReference type="SAM" id="MobiDB-lite"/>
    </source>
</evidence>
<dbReference type="GO" id="GO:0007186">
    <property type="term" value="P:G protein-coupled receptor signaling pathway"/>
    <property type="evidence" value="ECO:0007669"/>
    <property type="project" value="InterPro"/>
</dbReference>
<dbReference type="InterPro" id="IPR047831">
    <property type="entry name" value="GPR180/TMEM145"/>
</dbReference>